<dbReference type="EMBL" id="BAABHS010000029">
    <property type="protein sequence ID" value="GAA4985057.1"/>
    <property type="molecule type" value="Genomic_DNA"/>
</dbReference>
<comment type="similarity">
    <text evidence="1">Belongs to the CdaR family.</text>
</comment>
<dbReference type="Gene3D" id="3.30.450.40">
    <property type="match status" value="1"/>
</dbReference>
<organism evidence="3 4">
    <name type="scientific">Yinghuangia aomiensis</name>
    <dbReference type="NCBI Taxonomy" id="676205"/>
    <lineage>
        <taxon>Bacteria</taxon>
        <taxon>Bacillati</taxon>
        <taxon>Actinomycetota</taxon>
        <taxon>Actinomycetes</taxon>
        <taxon>Kitasatosporales</taxon>
        <taxon>Streptomycetaceae</taxon>
        <taxon>Yinghuangia</taxon>
    </lineage>
</organism>
<dbReference type="SUPFAM" id="SSF55781">
    <property type="entry name" value="GAF domain-like"/>
    <property type="match status" value="1"/>
</dbReference>
<gene>
    <name evidence="3" type="ORF">GCM10023205_64180</name>
</gene>
<dbReference type="InterPro" id="IPR051448">
    <property type="entry name" value="CdaR-like_regulators"/>
</dbReference>
<dbReference type="PANTHER" id="PTHR33744">
    <property type="entry name" value="CARBOHYDRATE DIACID REGULATOR"/>
    <property type="match status" value="1"/>
</dbReference>
<accession>A0ABP9I1D9</accession>
<dbReference type="InterPro" id="IPR041522">
    <property type="entry name" value="CdaR_GGDEF"/>
</dbReference>
<evidence type="ECO:0000259" key="2">
    <source>
        <dbReference type="SMART" id="SM00065"/>
    </source>
</evidence>
<keyword evidence="4" id="KW-1185">Reference proteome</keyword>
<comment type="caution">
    <text evidence="3">The sequence shown here is derived from an EMBL/GenBank/DDBJ whole genome shotgun (WGS) entry which is preliminary data.</text>
</comment>
<sequence length="628" mass="65198">MDTLTAVAAVRGLLDLLLREADPAELEAAVGRLRAAGADAAVLAEADAAYASALRLRDVLRESRRREAELAALNETAGDLAALRGEDEILRAIVQRARSLLATDTAYLSLDDPAVGDTYLRVTAGVVSPRFRRVRMAAGEGIGGLVAARGTPFTTADYFADDSFRHTRGLDDDVRDEGLVAMLAVPLLAGDRVIGVLWASDRRTRVFGAHEVSLLASLAAHAAVAIGNAALLADTRAAVADLAEANERSRRHGDSVERAAAAHDRLTGLVLAGSGVGQVVETVAELVAGEVVLLLGETPDTAEIRTEEPDFAAANEQATATGRAARAGCVDVVPVVAGTERLGLLVRRGADSAASAASDTRILERAAMIVALLLLFRRSVAEAEHRQASELVHDLIDGTARDRAALADRAARLGADLAQPHAVVVADAPGADRSRLASAAGHLAATAGGLAGEVDGHTVLLLPRMAAAAAARRTAAEIGTALGRPVTAGAAGPVADAAAPAAAYTEARRCLAALYALGRGGEGAAADELGFVGLLLANTKDVPGFVQDALGPLLAYDRARGTELTRTVEAYFAAGRSVARTGETLHIHVNTVAQRLDRITALLGAEWRDAGRELQVRLALHLWRLLPE</sequence>
<evidence type="ECO:0000313" key="3">
    <source>
        <dbReference type="EMBL" id="GAA4985057.1"/>
    </source>
</evidence>
<dbReference type="InterPro" id="IPR003018">
    <property type="entry name" value="GAF"/>
</dbReference>
<dbReference type="InterPro" id="IPR042070">
    <property type="entry name" value="PucR_C-HTH_sf"/>
</dbReference>
<dbReference type="Gene3D" id="1.10.10.2840">
    <property type="entry name" value="PucR C-terminal helix-turn-helix domain"/>
    <property type="match status" value="1"/>
</dbReference>
<dbReference type="Proteomes" id="UP001500466">
    <property type="component" value="Unassembled WGS sequence"/>
</dbReference>
<dbReference type="Pfam" id="PF01590">
    <property type="entry name" value="GAF"/>
    <property type="match status" value="1"/>
</dbReference>
<dbReference type="Pfam" id="PF17853">
    <property type="entry name" value="GGDEF_2"/>
    <property type="match status" value="1"/>
</dbReference>
<dbReference type="SMART" id="SM00065">
    <property type="entry name" value="GAF"/>
    <property type="match status" value="1"/>
</dbReference>
<dbReference type="PANTHER" id="PTHR33744:SF1">
    <property type="entry name" value="DNA-BINDING TRANSCRIPTIONAL ACTIVATOR ADER"/>
    <property type="match status" value="1"/>
</dbReference>
<protein>
    <submittedName>
        <fullName evidence="3">Helix-turn-helix domain-containing protein</fullName>
    </submittedName>
</protein>
<evidence type="ECO:0000313" key="4">
    <source>
        <dbReference type="Proteomes" id="UP001500466"/>
    </source>
</evidence>
<evidence type="ECO:0000256" key="1">
    <source>
        <dbReference type="ARBA" id="ARBA00006754"/>
    </source>
</evidence>
<feature type="domain" description="GAF" evidence="2">
    <location>
        <begin position="85"/>
        <end position="236"/>
    </location>
</feature>
<dbReference type="InterPro" id="IPR025736">
    <property type="entry name" value="PucR_C-HTH_dom"/>
</dbReference>
<proteinExistence type="inferred from homology"/>
<reference evidence="4" key="1">
    <citation type="journal article" date="2019" name="Int. J. Syst. Evol. Microbiol.">
        <title>The Global Catalogue of Microorganisms (GCM) 10K type strain sequencing project: providing services to taxonomists for standard genome sequencing and annotation.</title>
        <authorList>
            <consortium name="The Broad Institute Genomics Platform"/>
            <consortium name="The Broad Institute Genome Sequencing Center for Infectious Disease"/>
            <person name="Wu L."/>
            <person name="Ma J."/>
        </authorList>
    </citation>
    <scope>NUCLEOTIDE SEQUENCE [LARGE SCALE GENOMIC DNA]</scope>
    <source>
        <strain evidence="4">JCM 17986</strain>
    </source>
</reference>
<name>A0ABP9I1D9_9ACTN</name>
<dbReference type="Pfam" id="PF13556">
    <property type="entry name" value="HTH_30"/>
    <property type="match status" value="1"/>
</dbReference>
<dbReference type="InterPro" id="IPR029016">
    <property type="entry name" value="GAF-like_dom_sf"/>
</dbReference>